<dbReference type="Gene3D" id="3.30.70.1730">
    <property type="match status" value="1"/>
</dbReference>
<dbReference type="SUPFAM" id="SSF160369">
    <property type="entry name" value="Ribosomal protein L10-like"/>
    <property type="match status" value="1"/>
</dbReference>
<dbReference type="GO" id="GO:0005840">
    <property type="term" value="C:ribosome"/>
    <property type="evidence" value="ECO:0007669"/>
    <property type="project" value="UniProtKB-KW"/>
</dbReference>
<keyword evidence="5" id="KW-0699">rRNA-binding</keyword>
<keyword evidence="5" id="KW-0694">RNA-binding</keyword>
<dbReference type="HAMAP" id="MF_00362">
    <property type="entry name" value="Ribosomal_uL10"/>
    <property type="match status" value="1"/>
</dbReference>
<dbReference type="InterPro" id="IPR043141">
    <property type="entry name" value="Ribosomal_uL10-like_sf"/>
</dbReference>
<dbReference type="GO" id="GO:0070180">
    <property type="term" value="F:large ribosomal subunit rRNA binding"/>
    <property type="evidence" value="ECO:0007669"/>
    <property type="project" value="UniProtKB-UniRule"/>
</dbReference>
<comment type="caution">
    <text evidence="6">The sequence shown here is derived from an EMBL/GenBank/DDBJ whole genome shotgun (WGS) entry which is preliminary data.</text>
</comment>
<dbReference type="Gene3D" id="6.10.250.290">
    <property type="match status" value="1"/>
</dbReference>
<keyword evidence="2 5" id="KW-0689">Ribosomal protein</keyword>
<sequence length="165" mass="18727">MKNKQQKAQELNEHIDRIKKSNTILFTDYSGVSSENINFLRKEMLGFNAKFKVARKRLLRIAFEKEGINVNPENYEGQLGIITTDGELSEVASPVYKFSKNNKTFKILEGYDATNKSVINLETINRIATLPSRDVLIGQLVGMVASPIKMFMIALKERAKTLEVK</sequence>
<comment type="subunit">
    <text evidence="5">Part of the ribosomal stalk of the 50S ribosomal subunit. The N-terminus interacts with L11 and the large rRNA to form the base of the stalk. The C-terminus forms an elongated spine to which L12 dimers bind in a sequential fashion forming a multimeric L10(L12)X complex.</text>
</comment>
<proteinExistence type="inferred from homology"/>
<dbReference type="GO" id="GO:0006412">
    <property type="term" value="P:translation"/>
    <property type="evidence" value="ECO:0007669"/>
    <property type="project" value="UniProtKB-UniRule"/>
</dbReference>
<evidence type="ECO:0000256" key="1">
    <source>
        <dbReference type="ARBA" id="ARBA00008889"/>
    </source>
</evidence>
<reference evidence="6 7" key="1">
    <citation type="submission" date="2017-09" db="EMBL/GenBank/DDBJ databases">
        <title>Depth-based differentiation of microbial function through sediment-hosted aquifers and enrichment of novel symbionts in the deep terrestrial subsurface.</title>
        <authorList>
            <person name="Probst A.J."/>
            <person name="Ladd B."/>
            <person name="Jarett J.K."/>
            <person name="Geller-Mcgrath D.E."/>
            <person name="Sieber C.M."/>
            <person name="Emerson J.B."/>
            <person name="Anantharaman K."/>
            <person name="Thomas B.C."/>
            <person name="Malmstrom R."/>
            <person name="Stieglmeier M."/>
            <person name="Klingl A."/>
            <person name="Woyke T."/>
            <person name="Ryan C.M."/>
            <person name="Banfield J.F."/>
        </authorList>
    </citation>
    <scope>NUCLEOTIDE SEQUENCE [LARGE SCALE GENOMIC DNA]</scope>
    <source>
        <strain evidence="6">CG11_big_fil_rev_8_21_14_0_20_35_14</strain>
    </source>
</reference>
<dbReference type="GO" id="GO:1990904">
    <property type="term" value="C:ribonucleoprotein complex"/>
    <property type="evidence" value="ECO:0007669"/>
    <property type="project" value="UniProtKB-KW"/>
</dbReference>
<dbReference type="PANTHER" id="PTHR11560">
    <property type="entry name" value="39S RIBOSOMAL PROTEIN L10, MITOCHONDRIAL"/>
    <property type="match status" value="1"/>
</dbReference>
<gene>
    <name evidence="5 6" type="primary">rplJ</name>
    <name evidence="6" type="ORF">COV57_03285</name>
</gene>
<accession>A0A2H0N707</accession>
<comment type="function">
    <text evidence="5">Forms part of the ribosomal stalk, playing a central role in the interaction of the ribosome with GTP-bound translation factors.</text>
</comment>
<evidence type="ECO:0000313" key="7">
    <source>
        <dbReference type="Proteomes" id="UP000229893"/>
    </source>
</evidence>
<dbReference type="AlphaFoldDB" id="A0A2H0N707"/>
<evidence type="ECO:0000256" key="2">
    <source>
        <dbReference type="ARBA" id="ARBA00022980"/>
    </source>
</evidence>
<keyword evidence="3 5" id="KW-0687">Ribonucleoprotein</keyword>
<evidence type="ECO:0000256" key="4">
    <source>
        <dbReference type="ARBA" id="ARBA00035202"/>
    </source>
</evidence>
<dbReference type="InterPro" id="IPR001790">
    <property type="entry name" value="Ribosomal_uL10"/>
</dbReference>
<protein>
    <recommendedName>
        <fullName evidence="4 5">Large ribosomal subunit protein uL10</fullName>
    </recommendedName>
</protein>
<name>A0A2H0N707_9BACT</name>
<dbReference type="EMBL" id="PCWO01000046">
    <property type="protein sequence ID" value="PIR04671.1"/>
    <property type="molecule type" value="Genomic_DNA"/>
</dbReference>
<dbReference type="Proteomes" id="UP000229893">
    <property type="component" value="Unassembled WGS sequence"/>
</dbReference>
<comment type="similarity">
    <text evidence="1 5">Belongs to the universal ribosomal protein uL10 family.</text>
</comment>
<dbReference type="InterPro" id="IPR047865">
    <property type="entry name" value="Ribosomal_uL10_bac_type"/>
</dbReference>
<dbReference type="NCBIfam" id="NF000955">
    <property type="entry name" value="PRK00099.1-1"/>
    <property type="match status" value="1"/>
</dbReference>
<organism evidence="6 7">
    <name type="scientific">Candidatus Liptonbacteria bacterium CG11_big_fil_rev_8_21_14_0_20_35_14</name>
    <dbReference type="NCBI Taxonomy" id="1974634"/>
    <lineage>
        <taxon>Bacteria</taxon>
        <taxon>Candidatus Liptoniibacteriota</taxon>
    </lineage>
</organism>
<evidence type="ECO:0000256" key="5">
    <source>
        <dbReference type="HAMAP-Rule" id="MF_00362"/>
    </source>
</evidence>
<evidence type="ECO:0000256" key="3">
    <source>
        <dbReference type="ARBA" id="ARBA00023274"/>
    </source>
</evidence>
<dbReference type="InterPro" id="IPR022973">
    <property type="entry name" value="Ribosomal_uL10_bac"/>
</dbReference>
<dbReference type="Pfam" id="PF00466">
    <property type="entry name" value="Ribosomal_L10"/>
    <property type="match status" value="1"/>
</dbReference>
<evidence type="ECO:0000313" key="6">
    <source>
        <dbReference type="EMBL" id="PIR04671.1"/>
    </source>
</evidence>
<dbReference type="CDD" id="cd05797">
    <property type="entry name" value="Ribosomal_L10"/>
    <property type="match status" value="1"/>
</dbReference>